<protein>
    <submittedName>
        <fullName evidence="4">Proline-rich protein PRCC</fullName>
    </submittedName>
</protein>
<gene>
    <name evidence="2" type="ORF">ASIM_LOCUS14588</name>
</gene>
<proteinExistence type="predicted"/>
<accession>A0A0M3K2M5</accession>
<dbReference type="OrthoDB" id="206969at2759"/>
<organism evidence="4">
    <name type="scientific">Anisakis simplex</name>
    <name type="common">Herring worm</name>
    <dbReference type="NCBI Taxonomy" id="6269"/>
    <lineage>
        <taxon>Eukaryota</taxon>
        <taxon>Metazoa</taxon>
        <taxon>Ecdysozoa</taxon>
        <taxon>Nematoda</taxon>
        <taxon>Chromadorea</taxon>
        <taxon>Rhabditida</taxon>
        <taxon>Spirurina</taxon>
        <taxon>Ascaridomorpha</taxon>
        <taxon>Ascaridoidea</taxon>
        <taxon>Anisakidae</taxon>
        <taxon>Anisakis</taxon>
        <taxon>Anisakis simplex complex</taxon>
    </lineage>
</organism>
<dbReference type="EMBL" id="UYRR01031826">
    <property type="protein sequence ID" value="VDK52839.1"/>
    <property type="molecule type" value="Genomic_DNA"/>
</dbReference>
<reference evidence="2 3" key="2">
    <citation type="submission" date="2018-11" db="EMBL/GenBank/DDBJ databases">
        <authorList>
            <consortium name="Pathogen Informatics"/>
        </authorList>
    </citation>
    <scope>NUCLEOTIDE SEQUENCE [LARGE SCALE GENOMIC DNA]</scope>
</reference>
<name>A0A0M3K2M5_ANISI</name>
<dbReference type="PANTHER" id="PTHR13621:SF2">
    <property type="entry name" value="PROLINE-RICH PROTEIN PRCC"/>
    <property type="match status" value="1"/>
</dbReference>
<reference evidence="4" key="1">
    <citation type="submission" date="2017-02" db="UniProtKB">
        <authorList>
            <consortium name="WormBaseParasite"/>
        </authorList>
    </citation>
    <scope>IDENTIFICATION</scope>
</reference>
<dbReference type="AlphaFoldDB" id="A0A0M3K2M5"/>
<feature type="region of interest" description="Disordered" evidence="1">
    <location>
        <begin position="39"/>
        <end position="80"/>
    </location>
</feature>
<evidence type="ECO:0000313" key="3">
    <source>
        <dbReference type="Proteomes" id="UP000267096"/>
    </source>
</evidence>
<dbReference type="InterPro" id="IPR018800">
    <property type="entry name" value="PRCC"/>
</dbReference>
<dbReference type="Pfam" id="PF10253">
    <property type="entry name" value="PRCC"/>
    <property type="match status" value="1"/>
</dbReference>
<feature type="compositionally biased region" description="Polar residues" evidence="1">
    <location>
        <begin position="51"/>
        <end position="80"/>
    </location>
</feature>
<evidence type="ECO:0000313" key="4">
    <source>
        <dbReference type="WBParaSite" id="ASIM_0001517801-mRNA-1"/>
    </source>
</evidence>
<evidence type="ECO:0000313" key="2">
    <source>
        <dbReference type="EMBL" id="VDK52839.1"/>
    </source>
</evidence>
<dbReference type="Proteomes" id="UP000267096">
    <property type="component" value="Unassembled WGS sequence"/>
</dbReference>
<evidence type="ECO:0000256" key="1">
    <source>
        <dbReference type="SAM" id="MobiDB-lite"/>
    </source>
</evidence>
<keyword evidence="3" id="KW-1185">Reference proteome</keyword>
<dbReference type="PANTHER" id="PTHR13621">
    <property type="entry name" value="PROLINE-RICH PROTEIN PRCC"/>
    <property type="match status" value="1"/>
</dbReference>
<dbReference type="GO" id="GO:0005634">
    <property type="term" value="C:nucleus"/>
    <property type="evidence" value="ECO:0007669"/>
    <property type="project" value="TreeGrafter"/>
</dbReference>
<sequence length="200" mass="21814">MIEEESDESDVDSSDFFGLHSASTVPQLPVNYKPLARISDVSYGPSRPSDRLSQPSSLTQTNDYDEQLSNQVEGPSTSGVIDNSKAQEMIYTNDIALWGGSEANAAEAISGIVDVSVDQVLGPNVQANLLKNLHNKSLAEAAISHLAAIPKGKGPKDMVARRKHQITYLATMAVAREEQLAEQWSQNRHMKRVSAQKYGF</sequence>
<dbReference type="WBParaSite" id="ASIM_0001517801-mRNA-1">
    <property type="protein sequence ID" value="ASIM_0001517801-mRNA-1"/>
    <property type="gene ID" value="ASIM_0001517801"/>
</dbReference>